<dbReference type="NCBIfam" id="NF040801">
    <property type="entry name" value="spore_GerD"/>
    <property type="match status" value="1"/>
</dbReference>
<keyword evidence="5" id="KW-1185">Reference proteome</keyword>
<evidence type="ECO:0000256" key="2">
    <source>
        <dbReference type="SAM" id="SignalP"/>
    </source>
</evidence>
<dbReference type="InterPro" id="IPR041262">
    <property type="entry name" value="GerD_central"/>
</dbReference>
<evidence type="ECO:0000256" key="1">
    <source>
        <dbReference type="SAM" id="MobiDB-lite"/>
    </source>
</evidence>
<dbReference type="EMBL" id="JAJNBZ010000031">
    <property type="protein sequence ID" value="MCE5172567.1"/>
    <property type="molecule type" value="Genomic_DNA"/>
</dbReference>
<accession>A0ABS8YQI2</accession>
<feature type="domain" description="Spore germination GerD central core" evidence="3">
    <location>
        <begin position="71"/>
        <end position="182"/>
    </location>
</feature>
<proteinExistence type="predicted"/>
<name>A0ABS8YQI2_9BACL</name>
<protein>
    <submittedName>
        <fullName evidence="4">Spore gernimation protein</fullName>
    </submittedName>
</protein>
<feature type="signal peptide" evidence="2">
    <location>
        <begin position="1"/>
        <end position="23"/>
    </location>
</feature>
<evidence type="ECO:0000259" key="3">
    <source>
        <dbReference type="Pfam" id="PF17898"/>
    </source>
</evidence>
<keyword evidence="2" id="KW-0732">Signal</keyword>
<evidence type="ECO:0000313" key="4">
    <source>
        <dbReference type="EMBL" id="MCE5172567.1"/>
    </source>
</evidence>
<feature type="chain" id="PRO_5047055279" evidence="2">
    <location>
        <begin position="24"/>
        <end position="227"/>
    </location>
</feature>
<feature type="region of interest" description="Disordered" evidence="1">
    <location>
        <begin position="184"/>
        <end position="227"/>
    </location>
</feature>
<reference evidence="4 5" key="1">
    <citation type="submission" date="2021-11" db="EMBL/GenBank/DDBJ databases">
        <title>Draft genome sequence of Paenibacillus profundus YoMME, a new Gram-positive bacteria with exoelectrogenic properties.</title>
        <authorList>
            <person name="Hubenova Y."/>
            <person name="Hubenova E."/>
            <person name="Manasiev Y."/>
            <person name="Peykov S."/>
            <person name="Mitov M."/>
        </authorList>
    </citation>
    <scope>NUCLEOTIDE SEQUENCE [LARGE SCALE GENOMIC DNA]</scope>
    <source>
        <strain evidence="4 5">YoMME</strain>
    </source>
</reference>
<organism evidence="4 5">
    <name type="scientific">Paenibacillus profundus</name>
    <dbReference type="NCBI Taxonomy" id="1173085"/>
    <lineage>
        <taxon>Bacteria</taxon>
        <taxon>Bacillati</taxon>
        <taxon>Bacillota</taxon>
        <taxon>Bacilli</taxon>
        <taxon>Bacillales</taxon>
        <taxon>Paenibacillaceae</taxon>
        <taxon>Paenibacillus</taxon>
    </lineage>
</organism>
<feature type="compositionally biased region" description="Basic and acidic residues" evidence="1">
    <location>
        <begin position="184"/>
        <end position="206"/>
    </location>
</feature>
<comment type="caution">
    <text evidence="4">The sequence shown here is derived from an EMBL/GenBank/DDBJ whole genome shotgun (WGS) entry which is preliminary data.</text>
</comment>
<evidence type="ECO:0000313" key="5">
    <source>
        <dbReference type="Proteomes" id="UP001199916"/>
    </source>
</evidence>
<dbReference type="Proteomes" id="UP001199916">
    <property type="component" value="Unassembled WGS sequence"/>
</dbReference>
<sequence length="227" mass="24809">MKSRFIRLTLVGAMFITLLSACGMEQQASSNTMDYKDLKTMVVDILKTEEAQKAIQSSPSGGGMQMKSLNMQQQEQIRTAVKDTLISPDYQQTVEKVMTDPKFAGEFAKVVSKENKQIHKELIKDPAYQQSVGDIIKSPDMMKSYLDMMKTPEYRKQLMAVVKDSMSSPIFRLEVMDLLSKVVKEELQPKEKGGKKGKGGEQKEGGSSEGSGGGGDDDGGSDSGSGS</sequence>
<dbReference type="RefSeq" id="WP_019420732.1">
    <property type="nucleotide sequence ID" value="NZ_JAJNBZ010000031.1"/>
</dbReference>
<dbReference type="Pfam" id="PF17898">
    <property type="entry name" value="GerD"/>
    <property type="match status" value="1"/>
</dbReference>
<gene>
    <name evidence="4" type="ORF">LQV63_25185</name>
</gene>
<dbReference type="PROSITE" id="PS51257">
    <property type="entry name" value="PROKAR_LIPOPROTEIN"/>
    <property type="match status" value="1"/>
</dbReference>